<dbReference type="InterPro" id="IPR050443">
    <property type="entry name" value="RbsD/FucU_mutarotase"/>
</dbReference>
<dbReference type="GO" id="GO:0036373">
    <property type="term" value="F:L-fucose mutarotase activity"/>
    <property type="evidence" value="ECO:0007669"/>
    <property type="project" value="UniProtKB-EC"/>
</dbReference>
<keyword evidence="2" id="KW-0413">Isomerase</keyword>
<dbReference type="InterPro" id="IPR007721">
    <property type="entry name" value="RbsD_FucU"/>
</dbReference>
<dbReference type="GO" id="GO:0006004">
    <property type="term" value="P:fucose metabolic process"/>
    <property type="evidence" value="ECO:0007669"/>
    <property type="project" value="TreeGrafter"/>
</dbReference>
<dbReference type="PANTHER" id="PTHR31690">
    <property type="entry name" value="FUCOSE MUTAROTASE"/>
    <property type="match status" value="1"/>
</dbReference>
<dbReference type="InterPro" id="IPR023750">
    <property type="entry name" value="RbsD-like_sf"/>
</dbReference>
<comment type="caution">
    <text evidence="4">The sequence shown here is derived from an EMBL/GenBank/DDBJ whole genome shotgun (WGS) entry which is preliminary data.</text>
</comment>
<gene>
    <name evidence="4" type="ORF">CLV78_101634</name>
</gene>
<reference evidence="4 5" key="1">
    <citation type="submission" date="2018-03" db="EMBL/GenBank/DDBJ databases">
        <title>Genomic Encyclopedia of Archaeal and Bacterial Type Strains, Phase II (KMG-II): from individual species to whole genera.</title>
        <authorList>
            <person name="Goeker M."/>
        </authorList>
    </citation>
    <scope>NUCLEOTIDE SEQUENCE [LARGE SCALE GENOMIC DNA]</scope>
    <source>
        <strain evidence="4 5">DSM 29328</strain>
    </source>
</reference>
<accession>A0A2T0RZD9</accession>
<sequence length="139" mass="14916">MIKSPIIHPQLLAALARAGHKSRILVADANYAFVTNASPQAEIVYLNFAPGMISSAAILDGLCKLINVEQATMMAWPADFENSAHAEYTGILPPRTPLELVDREAFYAAVKAPDTLLVVASGETRRFANILLTVGPVIS</sequence>
<dbReference type="AlphaFoldDB" id="A0A2T0RZD9"/>
<proteinExistence type="predicted"/>
<dbReference type="Pfam" id="PF05025">
    <property type="entry name" value="RbsD_FucU"/>
    <property type="match status" value="1"/>
</dbReference>
<evidence type="ECO:0000256" key="1">
    <source>
        <dbReference type="ARBA" id="ARBA00000223"/>
    </source>
</evidence>
<comment type="catalytic activity">
    <reaction evidence="1">
        <text>beta-D-ribopyranose = beta-D-ribofuranose</text>
        <dbReference type="Rhea" id="RHEA:25432"/>
        <dbReference type="ChEBI" id="CHEBI:27476"/>
        <dbReference type="ChEBI" id="CHEBI:47002"/>
        <dbReference type="EC" id="5.4.99.62"/>
    </reaction>
</comment>
<dbReference type="SUPFAM" id="SSF102546">
    <property type="entry name" value="RbsD-like"/>
    <property type="match status" value="1"/>
</dbReference>
<organism evidence="4 5">
    <name type="scientific">Aliiruegeria haliotis</name>
    <dbReference type="NCBI Taxonomy" id="1280846"/>
    <lineage>
        <taxon>Bacteria</taxon>
        <taxon>Pseudomonadati</taxon>
        <taxon>Pseudomonadota</taxon>
        <taxon>Alphaproteobacteria</taxon>
        <taxon>Rhodobacterales</taxon>
        <taxon>Roseobacteraceae</taxon>
        <taxon>Aliiruegeria</taxon>
    </lineage>
</organism>
<evidence type="ECO:0000313" key="5">
    <source>
        <dbReference type="Proteomes" id="UP000239480"/>
    </source>
</evidence>
<dbReference type="RefSeq" id="WP_106203285.1">
    <property type="nucleotide sequence ID" value="NZ_PVTD01000001.1"/>
</dbReference>
<dbReference type="Gene3D" id="3.40.1650.10">
    <property type="entry name" value="RbsD-like domain"/>
    <property type="match status" value="1"/>
</dbReference>
<dbReference type="GO" id="GO:0062193">
    <property type="term" value="F:D-ribose pyranase activity"/>
    <property type="evidence" value="ECO:0007669"/>
    <property type="project" value="UniProtKB-EC"/>
</dbReference>
<evidence type="ECO:0000313" key="4">
    <source>
        <dbReference type="EMBL" id="PRY26535.1"/>
    </source>
</evidence>
<dbReference type="PANTHER" id="PTHR31690:SF4">
    <property type="entry name" value="FUCOSE MUTAROTASE"/>
    <property type="match status" value="1"/>
</dbReference>
<protein>
    <submittedName>
        <fullName evidence="4">L-fucose mutarotase</fullName>
    </submittedName>
</protein>
<evidence type="ECO:0000256" key="2">
    <source>
        <dbReference type="ARBA" id="ARBA00023235"/>
    </source>
</evidence>
<comment type="catalytic activity">
    <reaction evidence="3">
        <text>alpha-L-fucose = beta-L-fucose</text>
        <dbReference type="Rhea" id="RHEA:25580"/>
        <dbReference type="ChEBI" id="CHEBI:42548"/>
        <dbReference type="ChEBI" id="CHEBI:42589"/>
        <dbReference type="EC" id="5.1.3.29"/>
    </reaction>
</comment>
<dbReference type="EMBL" id="PVTD01000001">
    <property type="protein sequence ID" value="PRY26535.1"/>
    <property type="molecule type" value="Genomic_DNA"/>
</dbReference>
<dbReference type="GO" id="GO:0042806">
    <property type="term" value="F:fucose binding"/>
    <property type="evidence" value="ECO:0007669"/>
    <property type="project" value="TreeGrafter"/>
</dbReference>
<dbReference type="OrthoDB" id="9805009at2"/>
<keyword evidence="5" id="KW-1185">Reference proteome</keyword>
<dbReference type="Proteomes" id="UP000239480">
    <property type="component" value="Unassembled WGS sequence"/>
</dbReference>
<evidence type="ECO:0000256" key="3">
    <source>
        <dbReference type="ARBA" id="ARBA00036324"/>
    </source>
</evidence>
<name>A0A2T0RZD9_9RHOB</name>